<dbReference type="EMBL" id="LATX01001992">
    <property type="protein sequence ID" value="KTB35310.1"/>
    <property type="molecule type" value="Genomic_DNA"/>
</dbReference>
<proteinExistence type="predicted"/>
<protein>
    <submittedName>
        <fullName evidence="3">Uncharacterized protein</fullName>
    </submittedName>
</protein>
<comment type="caution">
    <text evidence="3">The sequence shown here is derived from an EMBL/GenBank/DDBJ whole genome shotgun (WGS) entry which is preliminary data.</text>
</comment>
<organism evidence="3 4">
    <name type="scientific">Moniliophthora roreri</name>
    <name type="common">Frosty pod rot fungus</name>
    <name type="synonym">Monilia roreri</name>
    <dbReference type="NCBI Taxonomy" id="221103"/>
    <lineage>
        <taxon>Eukaryota</taxon>
        <taxon>Fungi</taxon>
        <taxon>Dikarya</taxon>
        <taxon>Basidiomycota</taxon>
        <taxon>Agaricomycotina</taxon>
        <taxon>Agaricomycetes</taxon>
        <taxon>Agaricomycetidae</taxon>
        <taxon>Agaricales</taxon>
        <taxon>Marasmiineae</taxon>
        <taxon>Marasmiaceae</taxon>
        <taxon>Moniliophthora</taxon>
    </lineage>
</organism>
<name>A0A0W0G612_MONRR</name>
<dbReference type="AlphaFoldDB" id="A0A0W0G612"/>
<evidence type="ECO:0000313" key="3">
    <source>
        <dbReference type="EMBL" id="KTB43984.1"/>
    </source>
</evidence>
<reference evidence="3 4" key="1">
    <citation type="submission" date="2015-12" db="EMBL/GenBank/DDBJ databases">
        <title>Draft genome sequence of Moniliophthora roreri, the causal agent of frosty pod rot of cacao.</title>
        <authorList>
            <person name="Aime M.C."/>
            <person name="Diaz-Valderrama J.R."/>
            <person name="Kijpornyongpan T."/>
            <person name="Phillips-Mora W."/>
        </authorList>
    </citation>
    <scope>NUCLEOTIDE SEQUENCE [LARGE SCALE GENOMIC DNA]</scope>
    <source>
        <strain evidence="3 4">MCA 2952</strain>
    </source>
</reference>
<accession>A0A0W0G612</accession>
<sequence length="218" mass="24858">MTGTPTTSLAFMLVPGSPNAPLFSGDRVWTFLDVIRWYADATGLSENDKVDQIYYYLSDRVQDTIRNSPAFDIDLKDKKWDVASKKLLALYGSSDPTPTVMLASLQSFCQKQNSKLAFISKATIEKYVRTFEIYSSALVKNNTITTTDSDYYFVMGLPESLKQWLETQIPYNKKTKDKPPSQEDILGHLYRQFNPNSLFYAPWRQPDAEDIGLDDESN</sequence>
<dbReference type="EMBL" id="LATX01002379">
    <property type="protein sequence ID" value="KTB30587.1"/>
    <property type="molecule type" value="Genomic_DNA"/>
</dbReference>
<evidence type="ECO:0000313" key="4">
    <source>
        <dbReference type="Proteomes" id="UP000054988"/>
    </source>
</evidence>
<dbReference type="Proteomes" id="UP000054988">
    <property type="component" value="Unassembled WGS sequence"/>
</dbReference>
<gene>
    <name evidence="2" type="ORF">WG66_12133</name>
    <name evidence="1" type="ORF">WG66_16874</name>
    <name evidence="3" type="ORF">WG66_3442</name>
</gene>
<evidence type="ECO:0000313" key="2">
    <source>
        <dbReference type="EMBL" id="KTB35310.1"/>
    </source>
</evidence>
<dbReference type="EMBL" id="LATX01001030">
    <property type="protein sequence ID" value="KTB43984.1"/>
    <property type="molecule type" value="Genomic_DNA"/>
</dbReference>
<evidence type="ECO:0000313" key="1">
    <source>
        <dbReference type="EMBL" id="KTB30587.1"/>
    </source>
</evidence>